<accession>A0A382RDA2</accession>
<evidence type="ECO:0000313" key="1">
    <source>
        <dbReference type="EMBL" id="SVC95330.1"/>
    </source>
</evidence>
<proteinExistence type="predicted"/>
<dbReference type="SUPFAM" id="SSF160104">
    <property type="entry name" value="Acetoacetate decarboxylase-like"/>
    <property type="match status" value="1"/>
</dbReference>
<organism evidence="1">
    <name type="scientific">marine metagenome</name>
    <dbReference type="NCBI Taxonomy" id="408172"/>
    <lineage>
        <taxon>unclassified sequences</taxon>
        <taxon>metagenomes</taxon>
        <taxon>ecological metagenomes</taxon>
    </lineage>
</organism>
<name>A0A382RDA2_9ZZZZ</name>
<dbReference type="InterPro" id="IPR023375">
    <property type="entry name" value="ADC_dom_sf"/>
</dbReference>
<dbReference type="EMBL" id="UINC01120694">
    <property type="protein sequence ID" value="SVC95330.1"/>
    <property type="molecule type" value="Genomic_DNA"/>
</dbReference>
<dbReference type="AlphaFoldDB" id="A0A382RDA2"/>
<gene>
    <name evidence="1" type="ORF">METZ01_LOCUS348184</name>
</gene>
<protein>
    <submittedName>
        <fullName evidence="1">Uncharacterized protein</fullName>
    </submittedName>
</protein>
<dbReference type="Gene3D" id="2.40.400.10">
    <property type="entry name" value="Acetoacetate decarboxylase-like"/>
    <property type="match status" value="1"/>
</dbReference>
<sequence>MPDGQGFYYFNHGLSCLFEMPTSDARSLLPSHLEPLEVQHERSILSVTAFDFYKGDAGEYEELVLSILVPPLIKSGDPLPKAALYPFSVATSTAFGRQQGIDRWKLPHLMEDIEVELTEGDGKISVSVGGGGKPILDLTCTSHNFEATELLFHSFMSDQDGNFKANITLQGEGYSEHEFEQGSLKLYQHEMTEGLTIDEVSEYPFREQWMKRGVEMFSPLENI</sequence>
<reference evidence="1" key="1">
    <citation type="submission" date="2018-05" db="EMBL/GenBank/DDBJ databases">
        <authorList>
            <person name="Lanie J.A."/>
            <person name="Ng W.-L."/>
            <person name="Kazmierczak K.M."/>
            <person name="Andrzejewski T.M."/>
            <person name="Davidsen T.M."/>
            <person name="Wayne K.J."/>
            <person name="Tettelin H."/>
            <person name="Glass J.I."/>
            <person name="Rusch D."/>
            <person name="Podicherti R."/>
            <person name="Tsui H.-C.T."/>
            <person name="Winkler M.E."/>
        </authorList>
    </citation>
    <scope>NUCLEOTIDE SEQUENCE</scope>
</reference>